<proteinExistence type="predicted"/>
<evidence type="ECO:0000313" key="2">
    <source>
        <dbReference type="Proteomes" id="UP000002531"/>
    </source>
</evidence>
<accession>Q3ST27</accession>
<organism evidence="1 2">
    <name type="scientific">Nitrobacter winogradskyi (strain ATCC 25391 / DSM 10237 / CIP 104748 / NCIMB 11846 / Nb-255)</name>
    <dbReference type="NCBI Taxonomy" id="323098"/>
    <lineage>
        <taxon>Bacteria</taxon>
        <taxon>Pseudomonadati</taxon>
        <taxon>Pseudomonadota</taxon>
        <taxon>Alphaproteobacteria</taxon>
        <taxon>Hyphomicrobiales</taxon>
        <taxon>Nitrobacteraceae</taxon>
        <taxon>Nitrobacter</taxon>
    </lineage>
</organism>
<dbReference type="KEGG" id="nwi:Nwi_1303"/>
<dbReference type="PIRSF" id="PIRSF031780">
    <property type="entry name" value="UCP031780"/>
    <property type="match status" value="1"/>
</dbReference>
<dbReference type="Proteomes" id="UP000002531">
    <property type="component" value="Chromosome"/>
</dbReference>
<dbReference type="OrthoDB" id="9810387at2"/>
<dbReference type="AlphaFoldDB" id="Q3ST27"/>
<dbReference type="HOGENOM" id="CLU_146724_0_0_5"/>
<keyword evidence="2" id="KW-1185">Reference proteome</keyword>
<dbReference type="Gene3D" id="1.10.790.20">
    <property type="entry name" value="Domain of unknown function DUF1476"/>
    <property type="match status" value="1"/>
</dbReference>
<dbReference type="eggNOG" id="COG5467">
    <property type="taxonomic scope" value="Bacteria"/>
</dbReference>
<protein>
    <recommendedName>
        <fullName evidence="3">Aldolase</fullName>
    </recommendedName>
</protein>
<evidence type="ECO:0000313" key="1">
    <source>
        <dbReference type="EMBL" id="ABA04564.1"/>
    </source>
</evidence>
<dbReference type="InterPro" id="IPR038293">
    <property type="entry name" value="ATPase_inh_sub_z_sf"/>
</dbReference>
<dbReference type="InterPro" id="IPR009945">
    <property type="entry name" value="ATPase_inh_sub_z"/>
</dbReference>
<dbReference type="STRING" id="323098.Nwi_1303"/>
<dbReference type="Pfam" id="PF07345">
    <property type="entry name" value="ATPaseInh_sub_z"/>
    <property type="match status" value="1"/>
</dbReference>
<name>Q3ST27_NITWN</name>
<sequence>MSTSFDKREEGFEKKFALDEEQKFKAEARRNKLLGLWVAEKLGITGDAANAYAKEVIAADFEQPGDDDVFQKVMGDLTAKGIALTEQQVRAQMNLFLAEAIAQVKAGT</sequence>
<dbReference type="EMBL" id="CP000115">
    <property type="protein sequence ID" value="ABA04564.1"/>
    <property type="molecule type" value="Genomic_DNA"/>
</dbReference>
<gene>
    <name evidence="1" type="ordered locus">Nwi_1303</name>
</gene>
<evidence type="ECO:0008006" key="3">
    <source>
        <dbReference type="Google" id="ProtNLM"/>
    </source>
</evidence>
<reference evidence="1 2" key="1">
    <citation type="journal article" date="2006" name="Appl. Environ. Microbiol.">
        <title>Genome sequence of the chemolithoautotrophic nitrite-oxidizing bacterium Nitrobacter winogradskyi Nb-255.</title>
        <authorList>
            <person name="Starkenburg S.R."/>
            <person name="Chain P.S."/>
            <person name="Sayavedra-Soto L.A."/>
            <person name="Hauser L."/>
            <person name="Land M.L."/>
            <person name="Larimer F.W."/>
            <person name="Malfatti S.A."/>
            <person name="Klotz M.G."/>
            <person name="Bottomley P.J."/>
            <person name="Arp D.J."/>
            <person name="Hickey W.J."/>
        </authorList>
    </citation>
    <scope>NUCLEOTIDE SEQUENCE [LARGE SCALE GENOMIC DNA]</scope>
    <source>
        <strain evidence="2">ATCC 25391 / DSM 10237 / CIP 104748 / NCIMB 11846 / Nb-255</strain>
    </source>
</reference>
<dbReference type="RefSeq" id="WP_011314584.1">
    <property type="nucleotide sequence ID" value="NC_007406.1"/>
</dbReference>